<comment type="caution">
    <text evidence="2">The sequence shown here is derived from an EMBL/GenBank/DDBJ whole genome shotgun (WGS) entry which is preliminary data.</text>
</comment>
<evidence type="ECO:0000256" key="1">
    <source>
        <dbReference type="SAM" id="MobiDB-lite"/>
    </source>
</evidence>
<dbReference type="EMBL" id="BTRK01000006">
    <property type="protein sequence ID" value="GMR59228.1"/>
    <property type="molecule type" value="Genomic_DNA"/>
</dbReference>
<name>A0AAN5D9W1_9BILA</name>
<protein>
    <submittedName>
        <fullName evidence="2">Uncharacterized protein</fullName>
    </submittedName>
</protein>
<feature type="non-terminal residue" evidence="2">
    <location>
        <position position="1"/>
    </location>
</feature>
<feature type="compositionally biased region" description="Basic and acidic residues" evidence="1">
    <location>
        <begin position="38"/>
        <end position="49"/>
    </location>
</feature>
<proteinExistence type="predicted"/>
<reference evidence="3" key="1">
    <citation type="submission" date="2022-10" db="EMBL/GenBank/DDBJ databases">
        <title>Genome assembly of Pristionchus species.</title>
        <authorList>
            <person name="Yoshida K."/>
            <person name="Sommer R.J."/>
        </authorList>
    </citation>
    <scope>NUCLEOTIDE SEQUENCE [LARGE SCALE GENOMIC DNA]</scope>
    <source>
        <strain evidence="3">RS5460</strain>
    </source>
</reference>
<organism evidence="2 3">
    <name type="scientific">Pristionchus mayeri</name>
    <dbReference type="NCBI Taxonomy" id="1317129"/>
    <lineage>
        <taxon>Eukaryota</taxon>
        <taxon>Metazoa</taxon>
        <taxon>Ecdysozoa</taxon>
        <taxon>Nematoda</taxon>
        <taxon>Chromadorea</taxon>
        <taxon>Rhabditida</taxon>
        <taxon>Rhabditina</taxon>
        <taxon>Diplogasteromorpha</taxon>
        <taxon>Diplogasteroidea</taxon>
        <taxon>Neodiplogasteridae</taxon>
        <taxon>Pristionchus</taxon>
    </lineage>
</organism>
<dbReference type="Proteomes" id="UP001328107">
    <property type="component" value="Unassembled WGS sequence"/>
</dbReference>
<keyword evidence="3" id="KW-1185">Reference proteome</keyword>
<accession>A0AAN5D9W1</accession>
<sequence length="104" mass="12055">RECRPLSSSDFSLPSRFPLYITFPFRFPFQLTTLNSSPEHRRVEGRGSGRELPPSPLQTENTLALWVPKSSLPASNEDQSDCEDMKPCKVACYRMCDRFRVRRE</sequence>
<evidence type="ECO:0000313" key="3">
    <source>
        <dbReference type="Proteomes" id="UP001328107"/>
    </source>
</evidence>
<dbReference type="AlphaFoldDB" id="A0AAN5D9W1"/>
<feature type="region of interest" description="Disordered" evidence="1">
    <location>
        <begin position="38"/>
        <end position="57"/>
    </location>
</feature>
<evidence type="ECO:0000313" key="2">
    <source>
        <dbReference type="EMBL" id="GMR59228.1"/>
    </source>
</evidence>
<gene>
    <name evidence="2" type="ORF">PMAYCL1PPCAC_29423</name>
</gene>